<evidence type="ECO:0000256" key="2">
    <source>
        <dbReference type="SAM" id="Phobius"/>
    </source>
</evidence>
<sequence>MSVNQHSGPGASAYWQGRRELRADLRSSAWLVLSLTLAGLPAGVLWWLLAPRADFRITADGPVALGEPSEELLVADDVVFVLVLAGLGLVVGAAAWRLRRRRGVATLAALAVGTALTGAVAWQVGELLGAGPTEAELTAVGGVVTTSLTLGSLPALAIAPFAAVLAYVVAVLYVADDGLGREHPAGPVPAPGDPATAGERALVEVPPQAQPDSDGRP</sequence>
<accession>A0ABP6P873</accession>
<dbReference type="Pfam" id="PF10821">
    <property type="entry name" value="DUF2567"/>
    <property type="match status" value="1"/>
</dbReference>
<protein>
    <recommendedName>
        <fullName evidence="5">LPXTG-motif cell wall anchor domain-containing protein</fullName>
    </recommendedName>
</protein>
<feature type="transmembrane region" description="Helical" evidence="2">
    <location>
        <begin position="78"/>
        <end position="96"/>
    </location>
</feature>
<keyword evidence="2" id="KW-0472">Membrane</keyword>
<feature type="transmembrane region" description="Helical" evidence="2">
    <location>
        <begin position="103"/>
        <end position="124"/>
    </location>
</feature>
<gene>
    <name evidence="3" type="ORF">GCM10010531_25070</name>
</gene>
<evidence type="ECO:0000256" key="1">
    <source>
        <dbReference type="SAM" id="MobiDB-lite"/>
    </source>
</evidence>
<evidence type="ECO:0000313" key="3">
    <source>
        <dbReference type="EMBL" id="GAA3170772.1"/>
    </source>
</evidence>
<dbReference type="Proteomes" id="UP001499924">
    <property type="component" value="Unassembled WGS sequence"/>
</dbReference>
<evidence type="ECO:0008006" key="5">
    <source>
        <dbReference type="Google" id="ProtNLM"/>
    </source>
</evidence>
<comment type="caution">
    <text evidence="3">The sequence shown here is derived from an EMBL/GenBank/DDBJ whole genome shotgun (WGS) entry which is preliminary data.</text>
</comment>
<dbReference type="EMBL" id="BAAAVV010000005">
    <property type="protein sequence ID" value="GAA3170772.1"/>
    <property type="molecule type" value="Genomic_DNA"/>
</dbReference>
<feature type="transmembrane region" description="Helical" evidence="2">
    <location>
        <begin position="28"/>
        <end position="49"/>
    </location>
</feature>
<reference evidence="4" key="1">
    <citation type="journal article" date="2019" name="Int. J. Syst. Evol. Microbiol.">
        <title>The Global Catalogue of Microorganisms (GCM) 10K type strain sequencing project: providing services to taxonomists for standard genome sequencing and annotation.</title>
        <authorList>
            <consortium name="The Broad Institute Genomics Platform"/>
            <consortium name="The Broad Institute Genome Sequencing Center for Infectious Disease"/>
            <person name="Wu L."/>
            <person name="Ma J."/>
        </authorList>
    </citation>
    <scope>NUCLEOTIDE SEQUENCE [LARGE SCALE GENOMIC DNA]</scope>
    <source>
        <strain evidence="4">JCM 15614</strain>
    </source>
</reference>
<evidence type="ECO:0000313" key="4">
    <source>
        <dbReference type="Proteomes" id="UP001499924"/>
    </source>
</evidence>
<feature type="region of interest" description="Disordered" evidence="1">
    <location>
        <begin position="182"/>
        <end position="217"/>
    </location>
</feature>
<proteinExistence type="predicted"/>
<keyword evidence="4" id="KW-1185">Reference proteome</keyword>
<keyword evidence="2" id="KW-1133">Transmembrane helix</keyword>
<keyword evidence="2" id="KW-0812">Transmembrane</keyword>
<dbReference type="InterPro" id="IPR021213">
    <property type="entry name" value="DUF2567"/>
</dbReference>
<name>A0ABP6P873_9ACTN</name>
<organism evidence="3 4">
    <name type="scientific">Blastococcus jejuensis</name>
    <dbReference type="NCBI Taxonomy" id="351224"/>
    <lineage>
        <taxon>Bacteria</taxon>
        <taxon>Bacillati</taxon>
        <taxon>Actinomycetota</taxon>
        <taxon>Actinomycetes</taxon>
        <taxon>Geodermatophilales</taxon>
        <taxon>Geodermatophilaceae</taxon>
        <taxon>Blastococcus</taxon>
    </lineage>
</organism>
<feature type="transmembrane region" description="Helical" evidence="2">
    <location>
        <begin position="155"/>
        <end position="175"/>
    </location>
</feature>